<reference evidence="6 7" key="1">
    <citation type="journal article" date="2023" name="Elife">
        <title>Identification of key yeast species and microbe-microbe interactions impacting larval growth of Drosophila in the wild.</title>
        <authorList>
            <person name="Mure A."/>
            <person name="Sugiura Y."/>
            <person name="Maeda R."/>
            <person name="Honda K."/>
            <person name="Sakurai N."/>
            <person name="Takahashi Y."/>
            <person name="Watada M."/>
            <person name="Katoh T."/>
            <person name="Gotoh A."/>
            <person name="Gotoh Y."/>
            <person name="Taniguchi I."/>
            <person name="Nakamura K."/>
            <person name="Hayashi T."/>
            <person name="Katayama T."/>
            <person name="Uemura T."/>
            <person name="Hattori Y."/>
        </authorList>
    </citation>
    <scope>NUCLEOTIDE SEQUENCE [LARGE SCALE GENOMIC DNA]</scope>
    <source>
        <strain evidence="6 7">KH-74</strain>
    </source>
</reference>
<dbReference type="PANTHER" id="PTHR28128">
    <property type="entry name" value="GOLGI APPARATUS MEMBRANE PROTEIN TVP15"/>
    <property type="match status" value="1"/>
</dbReference>
<keyword evidence="3 5" id="KW-1133">Transmembrane helix</keyword>
<accession>A0AAV5RYH9</accession>
<evidence type="ECO:0000313" key="7">
    <source>
        <dbReference type="Proteomes" id="UP001377567"/>
    </source>
</evidence>
<dbReference type="GO" id="GO:0000139">
    <property type="term" value="C:Golgi membrane"/>
    <property type="evidence" value="ECO:0007669"/>
    <property type="project" value="TreeGrafter"/>
</dbReference>
<name>A0AAV5RYH9_MAUHU</name>
<dbReference type="GO" id="GO:0016192">
    <property type="term" value="P:vesicle-mediated transport"/>
    <property type="evidence" value="ECO:0007669"/>
    <property type="project" value="TreeGrafter"/>
</dbReference>
<keyword evidence="2 5" id="KW-0812">Transmembrane</keyword>
<evidence type="ECO:0000256" key="3">
    <source>
        <dbReference type="ARBA" id="ARBA00022989"/>
    </source>
</evidence>
<feature type="transmembrane region" description="Helical" evidence="5">
    <location>
        <begin position="69"/>
        <end position="92"/>
    </location>
</feature>
<comment type="subcellular location">
    <subcellularLocation>
        <location evidence="1">Membrane</location>
        <topology evidence="1">Multi-pass membrane protein</topology>
    </subcellularLocation>
</comment>
<gene>
    <name evidence="6" type="ORF">DAKH74_021800</name>
</gene>
<evidence type="ECO:0000313" key="6">
    <source>
        <dbReference type="EMBL" id="GMM55564.1"/>
    </source>
</evidence>
<evidence type="ECO:0000256" key="2">
    <source>
        <dbReference type="ARBA" id="ARBA00022692"/>
    </source>
</evidence>
<evidence type="ECO:0000256" key="4">
    <source>
        <dbReference type="ARBA" id="ARBA00023136"/>
    </source>
</evidence>
<organism evidence="6 7">
    <name type="scientific">Maudiozyma humilis</name>
    <name type="common">Sour dough yeast</name>
    <name type="synonym">Kazachstania humilis</name>
    <dbReference type="NCBI Taxonomy" id="51915"/>
    <lineage>
        <taxon>Eukaryota</taxon>
        <taxon>Fungi</taxon>
        <taxon>Dikarya</taxon>
        <taxon>Ascomycota</taxon>
        <taxon>Saccharomycotina</taxon>
        <taxon>Saccharomycetes</taxon>
        <taxon>Saccharomycetales</taxon>
        <taxon>Saccharomycetaceae</taxon>
        <taxon>Maudiozyma</taxon>
    </lineage>
</organism>
<keyword evidence="4 5" id="KW-0472">Membrane</keyword>
<feature type="transmembrane region" description="Helical" evidence="5">
    <location>
        <begin position="12"/>
        <end position="32"/>
    </location>
</feature>
<feature type="transmembrane region" description="Helical" evidence="5">
    <location>
        <begin position="98"/>
        <end position="117"/>
    </location>
</feature>
<dbReference type="InterPro" id="IPR013714">
    <property type="entry name" value="Golgi_TVP15"/>
</dbReference>
<dbReference type="AlphaFoldDB" id="A0AAV5RYH9"/>
<dbReference type="EMBL" id="BTGD01000005">
    <property type="protein sequence ID" value="GMM55564.1"/>
    <property type="molecule type" value="Genomic_DNA"/>
</dbReference>
<evidence type="ECO:0000256" key="5">
    <source>
        <dbReference type="SAM" id="Phobius"/>
    </source>
</evidence>
<protein>
    <submittedName>
        <fullName evidence="6">Tvp15 protein</fullName>
    </submittedName>
</protein>
<proteinExistence type="predicted"/>
<evidence type="ECO:0000256" key="1">
    <source>
        <dbReference type="ARBA" id="ARBA00004141"/>
    </source>
</evidence>
<sequence>MSTTINKGVIRAINIAVGSIATVAALSQLTYLLVDFNVFAQTFFAIPLAALGVLLEFRVPAQLHKFASFYFSFLGRGLLYILLGIMVCHGGAFKMLSALLLVLAGISFCLFQFLPMVEEPDYFKLGNASLTVGDDEFDDDDEVI</sequence>
<dbReference type="Proteomes" id="UP001377567">
    <property type="component" value="Unassembled WGS sequence"/>
</dbReference>
<keyword evidence="7" id="KW-1185">Reference proteome</keyword>
<comment type="caution">
    <text evidence="6">The sequence shown here is derived from an EMBL/GenBank/DDBJ whole genome shotgun (WGS) entry which is preliminary data.</text>
</comment>
<feature type="transmembrane region" description="Helical" evidence="5">
    <location>
        <begin position="38"/>
        <end position="57"/>
    </location>
</feature>
<dbReference type="PANTHER" id="PTHR28128:SF1">
    <property type="entry name" value="GOLGI APPARATUS MEMBRANE PROTEIN TVP15"/>
    <property type="match status" value="1"/>
</dbReference>
<dbReference type="Pfam" id="PF08507">
    <property type="entry name" value="COPI_assoc"/>
    <property type="match status" value="1"/>
</dbReference>